<organism evidence="1 3">
    <name type="scientific">Rotaria socialis</name>
    <dbReference type="NCBI Taxonomy" id="392032"/>
    <lineage>
        <taxon>Eukaryota</taxon>
        <taxon>Metazoa</taxon>
        <taxon>Spiralia</taxon>
        <taxon>Gnathifera</taxon>
        <taxon>Rotifera</taxon>
        <taxon>Eurotatoria</taxon>
        <taxon>Bdelloidea</taxon>
        <taxon>Philodinida</taxon>
        <taxon>Philodinidae</taxon>
        <taxon>Rotaria</taxon>
    </lineage>
</organism>
<name>A0A818AFP2_9BILA</name>
<accession>A0A818AFP2</accession>
<comment type="caution">
    <text evidence="1">The sequence shown here is derived from an EMBL/GenBank/DDBJ whole genome shotgun (WGS) entry which is preliminary data.</text>
</comment>
<dbReference type="Proteomes" id="UP000663872">
    <property type="component" value="Unassembled WGS sequence"/>
</dbReference>
<sequence length="201" mass="23244">MFPTYWPSPFSMNTSLFFNSSVAFIDLPVLSVLSSSTPPAFTQKQVTPTDTLPEMFSGAKPRVYKTYETNTKTTVNFERISYKILPDNYFMSASQTFNLSCSHQNPSDVHWSGRAQQTYVLDVHGYRSIDDVPIRSGAQELYPNIDLSTRPYFILLTESDVRSDREYFYANFKRQLFRPSSSMNKPSEEFIFTGKHKRLFQ</sequence>
<dbReference type="EMBL" id="CAJNYV010004633">
    <property type="protein sequence ID" value="CAF3684858.1"/>
    <property type="molecule type" value="Genomic_DNA"/>
</dbReference>
<protein>
    <submittedName>
        <fullName evidence="1">Uncharacterized protein</fullName>
    </submittedName>
</protein>
<reference evidence="1" key="1">
    <citation type="submission" date="2021-02" db="EMBL/GenBank/DDBJ databases">
        <authorList>
            <person name="Nowell W R."/>
        </authorList>
    </citation>
    <scope>NUCLEOTIDE SEQUENCE</scope>
</reference>
<dbReference type="EMBL" id="CAJNYT010001356">
    <property type="protein sequence ID" value="CAF3406566.1"/>
    <property type="molecule type" value="Genomic_DNA"/>
</dbReference>
<evidence type="ECO:0000313" key="3">
    <source>
        <dbReference type="Proteomes" id="UP000663872"/>
    </source>
</evidence>
<dbReference type="AlphaFoldDB" id="A0A818AFP2"/>
<proteinExistence type="predicted"/>
<gene>
    <name evidence="1" type="ORF">GRG538_LOCUS10506</name>
    <name evidence="2" type="ORF">KIK155_LOCUS25587</name>
</gene>
<dbReference type="Proteomes" id="UP000663865">
    <property type="component" value="Unassembled WGS sequence"/>
</dbReference>
<evidence type="ECO:0000313" key="2">
    <source>
        <dbReference type="EMBL" id="CAF3684858.1"/>
    </source>
</evidence>
<evidence type="ECO:0000313" key="1">
    <source>
        <dbReference type="EMBL" id="CAF3406566.1"/>
    </source>
</evidence>